<dbReference type="InterPro" id="IPR021382">
    <property type="entry name" value="DUF3014"/>
</dbReference>
<organism evidence="2 3">
    <name type="scientific">Ferrimonas lipolytica</name>
    <dbReference type="NCBI Taxonomy" id="2724191"/>
    <lineage>
        <taxon>Bacteria</taxon>
        <taxon>Pseudomonadati</taxon>
        <taxon>Pseudomonadota</taxon>
        <taxon>Gammaproteobacteria</taxon>
        <taxon>Alteromonadales</taxon>
        <taxon>Ferrimonadaceae</taxon>
        <taxon>Ferrimonas</taxon>
    </lineage>
</organism>
<name>A0A6H1UI87_9GAMM</name>
<keyword evidence="1" id="KW-0812">Transmembrane</keyword>
<evidence type="ECO:0000256" key="1">
    <source>
        <dbReference type="SAM" id="Phobius"/>
    </source>
</evidence>
<gene>
    <name evidence="2" type="ORF">HER31_16290</name>
</gene>
<dbReference type="AlphaFoldDB" id="A0A6H1UI87"/>
<evidence type="ECO:0000313" key="2">
    <source>
        <dbReference type="EMBL" id="QIZ78320.1"/>
    </source>
</evidence>
<accession>A0A6H1UI87</accession>
<dbReference type="RefSeq" id="WP_168662170.1">
    <property type="nucleotide sequence ID" value="NZ_CP051180.1"/>
</dbReference>
<sequence>MYSSKKSNNINKIAVGLLALTVIVCAIGWYFLSRHPQSEPIVEVEPIAPVEIVEPTLPIEPLPVEPVIEPIPEPEPEPILEPEPVAEPEPVIEPEPEVVVPEPEPEPLPPLNSSDDMATSLLNDISDGMRINGTLRQDNLLRRLTMFVDNLTSGEVMRSQGPLLPLIDSFPVIELNNRIFLDPDGYRRFDQMADFLYRLDEEKTSDAYLLIEPLLEEAYQELGYEQGQFRSTLFTAIDQILAAPETDSPLALTSPSVNYKFEDESLESLPDAQKVMLRMGSTNTRKVKSFLKRFKVALNN</sequence>
<reference evidence="2 3" key="1">
    <citation type="submission" date="2020-04" db="EMBL/GenBank/DDBJ databases">
        <title>Ferrimonas sp. S7 isolated from sea water.</title>
        <authorList>
            <person name="Bae S.S."/>
            <person name="Baek K."/>
        </authorList>
    </citation>
    <scope>NUCLEOTIDE SEQUENCE [LARGE SCALE GENOMIC DNA]</scope>
    <source>
        <strain evidence="2 3">S7</strain>
    </source>
</reference>
<feature type="transmembrane region" description="Helical" evidence="1">
    <location>
        <begin position="12"/>
        <end position="32"/>
    </location>
</feature>
<dbReference type="Proteomes" id="UP000501602">
    <property type="component" value="Chromosome"/>
</dbReference>
<protein>
    <submittedName>
        <fullName evidence="2">DUF3014 domain-containing protein</fullName>
    </submittedName>
</protein>
<dbReference type="Pfam" id="PF11219">
    <property type="entry name" value="DUF3014"/>
    <property type="match status" value="1"/>
</dbReference>
<keyword evidence="3" id="KW-1185">Reference proteome</keyword>
<dbReference type="EMBL" id="CP051180">
    <property type="protein sequence ID" value="QIZ78320.1"/>
    <property type="molecule type" value="Genomic_DNA"/>
</dbReference>
<dbReference type="KEGG" id="fes:HER31_16290"/>
<proteinExistence type="predicted"/>
<keyword evidence="1" id="KW-0472">Membrane</keyword>
<keyword evidence="1" id="KW-1133">Transmembrane helix</keyword>
<evidence type="ECO:0000313" key="3">
    <source>
        <dbReference type="Proteomes" id="UP000501602"/>
    </source>
</evidence>